<evidence type="ECO:0000313" key="2">
    <source>
        <dbReference type="EMBL" id="KAF2600226.1"/>
    </source>
</evidence>
<proteinExistence type="predicted"/>
<feature type="region of interest" description="Disordered" evidence="1">
    <location>
        <begin position="101"/>
        <end position="143"/>
    </location>
</feature>
<name>A0A8S9L401_BRACR</name>
<organism evidence="2 3">
    <name type="scientific">Brassica cretica</name>
    <name type="common">Mustard</name>
    <dbReference type="NCBI Taxonomy" id="69181"/>
    <lineage>
        <taxon>Eukaryota</taxon>
        <taxon>Viridiplantae</taxon>
        <taxon>Streptophyta</taxon>
        <taxon>Embryophyta</taxon>
        <taxon>Tracheophyta</taxon>
        <taxon>Spermatophyta</taxon>
        <taxon>Magnoliopsida</taxon>
        <taxon>eudicotyledons</taxon>
        <taxon>Gunneridae</taxon>
        <taxon>Pentapetalae</taxon>
        <taxon>rosids</taxon>
        <taxon>malvids</taxon>
        <taxon>Brassicales</taxon>
        <taxon>Brassicaceae</taxon>
        <taxon>Brassiceae</taxon>
        <taxon>Brassica</taxon>
    </lineage>
</organism>
<accession>A0A8S9L401</accession>
<dbReference type="EMBL" id="QGKW02000717">
    <property type="protein sequence ID" value="KAF2600226.1"/>
    <property type="molecule type" value="Genomic_DNA"/>
</dbReference>
<feature type="compositionally biased region" description="Acidic residues" evidence="1">
    <location>
        <begin position="114"/>
        <end position="131"/>
    </location>
</feature>
<gene>
    <name evidence="2" type="ORF">F2Q68_00008553</name>
</gene>
<dbReference type="AlphaFoldDB" id="A0A8S9L401"/>
<evidence type="ECO:0000313" key="3">
    <source>
        <dbReference type="Proteomes" id="UP000712281"/>
    </source>
</evidence>
<reference evidence="2" key="1">
    <citation type="submission" date="2019-12" db="EMBL/GenBank/DDBJ databases">
        <title>Genome sequencing and annotation of Brassica cretica.</title>
        <authorList>
            <person name="Studholme D.J."/>
            <person name="Sarris P.F."/>
        </authorList>
    </citation>
    <scope>NUCLEOTIDE SEQUENCE</scope>
    <source>
        <strain evidence="2">PFS-001/15</strain>
        <tissue evidence="2">Leaf</tissue>
    </source>
</reference>
<comment type="caution">
    <text evidence="2">The sequence shown here is derived from an EMBL/GenBank/DDBJ whole genome shotgun (WGS) entry which is preliminary data.</text>
</comment>
<protein>
    <submittedName>
        <fullName evidence="2">Uncharacterized protein</fullName>
    </submittedName>
</protein>
<dbReference type="Proteomes" id="UP000712281">
    <property type="component" value="Unassembled WGS sequence"/>
</dbReference>
<evidence type="ECO:0000256" key="1">
    <source>
        <dbReference type="SAM" id="MobiDB-lite"/>
    </source>
</evidence>
<feature type="compositionally biased region" description="Basic and acidic residues" evidence="1">
    <location>
        <begin position="102"/>
        <end position="113"/>
    </location>
</feature>
<sequence length="158" mass="17797">MAIWAIRECEKLCRRLENMKKLCGRLEEMRNAMWAIKAHGSMYEGDWRPLAPLSRSQYLRDAGGSYHSPGVGVGPVSDMLEDGGGKRVLLGYNSVGINSITKRKDEEEVKEEKKEEEEEKEKEEEEEEDAAGDGHLWWPGSADLDIHEMSGGKMVTIA</sequence>